<dbReference type="AlphaFoldDB" id="A0A1I7E9B7"/>
<feature type="region of interest" description="Disordered" evidence="2">
    <location>
        <begin position="26"/>
        <end position="52"/>
    </location>
</feature>
<gene>
    <name evidence="5" type="ORF">SAMN04489724_0297</name>
</gene>
<accession>A0A1I7E9B7</accession>
<sequence length="544" mass="62455">MKFLSRHLFLILAFSLILSACKTQKTASPGTRPSGTIGNSPNTPTNGANLPEKPLTMAPVALQPLTYQMQEMPREFRGVWIATVANIDWPISPDDAYSKQKQDFINLLDYYKNLNFNAVIVQVRTAGDAFYPSNLAPWSKYLTGKQGKAPNTSENPLTWMIQEAHARGLEFHAWLNPYRATMNLNTSDLSPDHDYNLHRDWMLKYDTKYYYNPGLPEVKNHLLAVIKEIVDNYDIDAIHFDDYFYPYKVAKLAFPDKAAYDKYKKPGQSQDDWRRDNVNQLILALNQTIKQSKPWVQFGISPFGVWRNQNMDPKGSPTRAGQTNYDDLYADVLLWMKNGWVDYMIPQLYWSMDHKLASHRILNDWWAKNHYNTNIYIGNGPYKIRDDSDVAWDNPREINTQISYTRTLPTIQGNAFFSAKSMKIKNQDVAQLLKSELYNEPTLPPSFQPKSPSIIDTPVVFSVEANSELTTIRMANPLDPAIRYALIQGANELGQLADSEIHPVWVGGLRARTLEVKSLNTEYLAIRWIDHYGRIVQTQVYQIP</sequence>
<dbReference type="InterPro" id="IPR052177">
    <property type="entry name" value="Divisome_Glycosyl_Hydrolase"/>
</dbReference>
<keyword evidence="1 3" id="KW-0732">Signal</keyword>
<feature type="chain" id="PRO_5011607768" evidence="3">
    <location>
        <begin position="21"/>
        <end position="544"/>
    </location>
</feature>
<feature type="compositionally biased region" description="Polar residues" evidence="2">
    <location>
        <begin position="26"/>
        <end position="48"/>
    </location>
</feature>
<evidence type="ECO:0000313" key="5">
    <source>
        <dbReference type="EMBL" id="SFU20423.1"/>
    </source>
</evidence>
<evidence type="ECO:0000259" key="4">
    <source>
        <dbReference type="Pfam" id="PF02638"/>
    </source>
</evidence>
<keyword evidence="6" id="KW-1185">Reference proteome</keyword>
<dbReference type="SUPFAM" id="SSF51445">
    <property type="entry name" value="(Trans)glycosidases"/>
    <property type="match status" value="1"/>
</dbReference>
<dbReference type="STRING" id="305507.SAMN04489724_0297"/>
<evidence type="ECO:0000256" key="1">
    <source>
        <dbReference type="ARBA" id="ARBA00022729"/>
    </source>
</evidence>
<feature type="domain" description="Glycosyl hydrolase-like 10" evidence="4">
    <location>
        <begin position="75"/>
        <end position="386"/>
    </location>
</feature>
<protein>
    <submittedName>
        <fullName evidence="5">Uncharacterized lipoprotein YddW, UPF0748 family</fullName>
    </submittedName>
</protein>
<proteinExistence type="predicted"/>
<dbReference type="RefSeq" id="WP_244545603.1">
    <property type="nucleotide sequence ID" value="NZ_FPBF01000013.1"/>
</dbReference>
<dbReference type="InterPro" id="IPR003790">
    <property type="entry name" value="GHL10"/>
</dbReference>
<feature type="signal peptide" evidence="3">
    <location>
        <begin position="1"/>
        <end position="20"/>
    </location>
</feature>
<keyword evidence="5" id="KW-0449">Lipoprotein</keyword>
<dbReference type="Gene3D" id="3.20.20.80">
    <property type="entry name" value="Glycosidases"/>
    <property type="match status" value="1"/>
</dbReference>
<dbReference type="PROSITE" id="PS51257">
    <property type="entry name" value="PROKAR_LIPOPROTEIN"/>
    <property type="match status" value="1"/>
</dbReference>
<evidence type="ECO:0000256" key="3">
    <source>
        <dbReference type="SAM" id="SignalP"/>
    </source>
</evidence>
<reference evidence="6" key="1">
    <citation type="submission" date="2016-10" db="EMBL/GenBank/DDBJ databases">
        <authorList>
            <person name="Varghese N."/>
            <person name="Submissions S."/>
        </authorList>
    </citation>
    <scope>NUCLEOTIDE SEQUENCE [LARGE SCALE GENOMIC DNA]</scope>
    <source>
        <strain evidence="6">DSM 23445</strain>
    </source>
</reference>
<name>A0A1I7E9B7_9BACT</name>
<dbReference type="PANTHER" id="PTHR43405:SF1">
    <property type="entry name" value="GLYCOSYL HYDROLASE DIGH"/>
    <property type="match status" value="1"/>
</dbReference>
<dbReference type="Pfam" id="PF02638">
    <property type="entry name" value="GHL10"/>
    <property type="match status" value="1"/>
</dbReference>
<dbReference type="Proteomes" id="UP000199673">
    <property type="component" value="Unassembled WGS sequence"/>
</dbReference>
<evidence type="ECO:0000256" key="2">
    <source>
        <dbReference type="SAM" id="MobiDB-lite"/>
    </source>
</evidence>
<evidence type="ECO:0000313" key="6">
    <source>
        <dbReference type="Proteomes" id="UP000199673"/>
    </source>
</evidence>
<dbReference type="PANTHER" id="PTHR43405">
    <property type="entry name" value="GLYCOSYL HYDROLASE DIGH"/>
    <property type="match status" value="1"/>
</dbReference>
<dbReference type="InterPro" id="IPR017853">
    <property type="entry name" value="GH"/>
</dbReference>
<organism evidence="5 6">
    <name type="scientific">Algoriphagus locisalis</name>
    <dbReference type="NCBI Taxonomy" id="305507"/>
    <lineage>
        <taxon>Bacteria</taxon>
        <taxon>Pseudomonadati</taxon>
        <taxon>Bacteroidota</taxon>
        <taxon>Cytophagia</taxon>
        <taxon>Cytophagales</taxon>
        <taxon>Cyclobacteriaceae</taxon>
        <taxon>Algoriphagus</taxon>
    </lineage>
</organism>
<dbReference type="EMBL" id="FPBF01000013">
    <property type="protein sequence ID" value="SFU20423.1"/>
    <property type="molecule type" value="Genomic_DNA"/>
</dbReference>